<sequence>MKKITQLAIFMMLAISYSGMAQSSSAGNQKSGGPLAEISEVSGMADPASYKWDQGLVYKVQILASKDQLSEGDTRLKNLGNVYSYKHDGLTKYTWGRTRLPHEAARLQGEMHRKGFKDAFVIHYYNGKRISAEEAKNLRK</sequence>
<accession>A0A7C2M3W2</accession>
<proteinExistence type="predicted"/>
<evidence type="ECO:0000256" key="1">
    <source>
        <dbReference type="SAM" id="SignalP"/>
    </source>
</evidence>
<dbReference type="EMBL" id="DSEE01000108">
    <property type="protein sequence ID" value="HER39864.1"/>
    <property type="molecule type" value="Genomic_DNA"/>
</dbReference>
<feature type="chain" id="PRO_5028199273" description="SPOR domain-containing protein" evidence="1">
    <location>
        <begin position="22"/>
        <end position="140"/>
    </location>
</feature>
<evidence type="ECO:0000313" key="2">
    <source>
        <dbReference type="EMBL" id="HER39864.1"/>
    </source>
</evidence>
<name>A0A7C2M3W2_9FLAO</name>
<reference evidence="2" key="1">
    <citation type="journal article" date="2020" name="mSystems">
        <title>Genome- and Community-Level Interaction Insights into Carbon Utilization and Element Cycling Functions of Hydrothermarchaeota in Hydrothermal Sediment.</title>
        <authorList>
            <person name="Zhou Z."/>
            <person name="Liu Y."/>
            <person name="Xu W."/>
            <person name="Pan J."/>
            <person name="Luo Z.H."/>
            <person name="Li M."/>
        </authorList>
    </citation>
    <scope>NUCLEOTIDE SEQUENCE [LARGE SCALE GENOMIC DNA]</scope>
    <source>
        <strain evidence="2">SpSt-1235</strain>
    </source>
</reference>
<feature type="signal peptide" evidence="1">
    <location>
        <begin position="1"/>
        <end position="21"/>
    </location>
</feature>
<keyword evidence="1" id="KW-0732">Signal</keyword>
<comment type="caution">
    <text evidence="2">The sequence shown here is derived from an EMBL/GenBank/DDBJ whole genome shotgun (WGS) entry which is preliminary data.</text>
</comment>
<organism evidence="2">
    <name type="scientific">Salinimicrobium catena</name>
    <dbReference type="NCBI Taxonomy" id="390640"/>
    <lineage>
        <taxon>Bacteria</taxon>
        <taxon>Pseudomonadati</taxon>
        <taxon>Bacteroidota</taxon>
        <taxon>Flavobacteriia</taxon>
        <taxon>Flavobacteriales</taxon>
        <taxon>Flavobacteriaceae</taxon>
        <taxon>Salinimicrobium</taxon>
    </lineage>
</organism>
<gene>
    <name evidence="2" type="ORF">ENO10_01445</name>
</gene>
<dbReference type="Proteomes" id="UP000885753">
    <property type="component" value="Unassembled WGS sequence"/>
</dbReference>
<protein>
    <recommendedName>
        <fullName evidence="3">SPOR domain-containing protein</fullName>
    </recommendedName>
</protein>
<dbReference type="AlphaFoldDB" id="A0A7C2M3W2"/>
<evidence type="ECO:0008006" key="3">
    <source>
        <dbReference type="Google" id="ProtNLM"/>
    </source>
</evidence>